<evidence type="ECO:0000256" key="1">
    <source>
        <dbReference type="PROSITE-ProRule" id="PRU00176"/>
    </source>
</evidence>
<keyword evidence="5" id="KW-1185">Reference proteome</keyword>
<feature type="domain" description="RRM" evidence="3">
    <location>
        <begin position="58"/>
        <end position="151"/>
    </location>
</feature>
<organism evidence="4 5">
    <name type="scientific">Stylosanthes scabra</name>
    <dbReference type="NCBI Taxonomy" id="79078"/>
    <lineage>
        <taxon>Eukaryota</taxon>
        <taxon>Viridiplantae</taxon>
        <taxon>Streptophyta</taxon>
        <taxon>Embryophyta</taxon>
        <taxon>Tracheophyta</taxon>
        <taxon>Spermatophyta</taxon>
        <taxon>Magnoliopsida</taxon>
        <taxon>eudicotyledons</taxon>
        <taxon>Gunneridae</taxon>
        <taxon>Pentapetalae</taxon>
        <taxon>rosids</taxon>
        <taxon>fabids</taxon>
        <taxon>Fabales</taxon>
        <taxon>Fabaceae</taxon>
        <taxon>Papilionoideae</taxon>
        <taxon>50 kb inversion clade</taxon>
        <taxon>dalbergioids sensu lato</taxon>
        <taxon>Dalbergieae</taxon>
        <taxon>Pterocarpus clade</taxon>
        <taxon>Stylosanthes</taxon>
    </lineage>
</organism>
<evidence type="ECO:0000313" key="4">
    <source>
        <dbReference type="EMBL" id="MED6225031.1"/>
    </source>
</evidence>
<dbReference type="Gene3D" id="3.30.70.330">
    <property type="match status" value="1"/>
</dbReference>
<dbReference type="PROSITE" id="PS50102">
    <property type="entry name" value="RRM"/>
    <property type="match status" value="1"/>
</dbReference>
<dbReference type="Proteomes" id="UP001341840">
    <property type="component" value="Unassembled WGS sequence"/>
</dbReference>
<name>A0ABU6ZTE8_9FABA</name>
<proteinExistence type="predicted"/>
<protein>
    <recommendedName>
        <fullName evidence="3">RRM domain-containing protein</fullName>
    </recommendedName>
</protein>
<dbReference type="EMBL" id="JASCZI010273561">
    <property type="protein sequence ID" value="MED6225031.1"/>
    <property type="molecule type" value="Genomic_DNA"/>
</dbReference>
<dbReference type="SUPFAM" id="SSF54928">
    <property type="entry name" value="RNA-binding domain, RBD"/>
    <property type="match status" value="1"/>
</dbReference>
<gene>
    <name evidence="4" type="ORF">PIB30_089837</name>
</gene>
<reference evidence="4 5" key="1">
    <citation type="journal article" date="2023" name="Plants (Basel)">
        <title>Bridging the Gap: Combining Genomics and Transcriptomics Approaches to Understand Stylosanthes scabra, an Orphan Legume from the Brazilian Caatinga.</title>
        <authorList>
            <person name="Ferreira-Neto J.R.C."/>
            <person name="da Silva M.D."/>
            <person name="Binneck E."/>
            <person name="de Melo N.F."/>
            <person name="da Silva R.H."/>
            <person name="de Melo A.L.T.M."/>
            <person name="Pandolfi V."/>
            <person name="Bustamante F.O."/>
            <person name="Brasileiro-Vidal A.C."/>
            <person name="Benko-Iseppon A.M."/>
        </authorList>
    </citation>
    <scope>NUCLEOTIDE SEQUENCE [LARGE SCALE GENOMIC DNA]</scope>
    <source>
        <tissue evidence="4">Leaves</tissue>
    </source>
</reference>
<accession>A0ABU6ZTE8</accession>
<feature type="region of interest" description="Disordered" evidence="2">
    <location>
        <begin position="1"/>
        <end position="24"/>
    </location>
</feature>
<sequence>MRDGERRWSERQGKHGQVSGYAGESYKGESGGGFVSGGWKIPFGLGGWKQRKAMDEVTTIFVDNLPVGVTKRELYLEFGRDGYVADIFVSRKQRMQTTNLFAFINFKDWGVIQRQPKQKWVEVRKVNRNASNIANNEAWKEKEARVEGSINRSVLGCCTQPIKFRKTMNHLLDNWTGPGEIECRDVVPIVA</sequence>
<dbReference type="InterPro" id="IPR000504">
    <property type="entry name" value="RRM_dom"/>
</dbReference>
<dbReference type="Pfam" id="PF00076">
    <property type="entry name" value="RRM_1"/>
    <property type="match status" value="1"/>
</dbReference>
<evidence type="ECO:0000259" key="3">
    <source>
        <dbReference type="PROSITE" id="PS50102"/>
    </source>
</evidence>
<dbReference type="InterPro" id="IPR012677">
    <property type="entry name" value="Nucleotide-bd_a/b_plait_sf"/>
</dbReference>
<comment type="caution">
    <text evidence="4">The sequence shown here is derived from an EMBL/GenBank/DDBJ whole genome shotgun (WGS) entry which is preliminary data.</text>
</comment>
<evidence type="ECO:0000313" key="5">
    <source>
        <dbReference type="Proteomes" id="UP001341840"/>
    </source>
</evidence>
<feature type="compositionally biased region" description="Basic and acidic residues" evidence="2">
    <location>
        <begin position="1"/>
        <end position="13"/>
    </location>
</feature>
<evidence type="ECO:0000256" key="2">
    <source>
        <dbReference type="SAM" id="MobiDB-lite"/>
    </source>
</evidence>
<dbReference type="InterPro" id="IPR035979">
    <property type="entry name" value="RBD_domain_sf"/>
</dbReference>
<keyword evidence="1" id="KW-0694">RNA-binding</keyword>